<evidence type="ECO:0000256" key="13">
    <source>
        <dbReference type="SAM" id="Phobius"/>
    </source>
</evidence>
<keyword evidence="8 13" id="KW-1133">Transmembrane helix</keyword>
<feature type="domain" description="RING-type" evidence="14">
    <location>
        <begin position="97"/>
        <end position="142"/>
    </location>
</feature>
<dbReference type="Gene3D" id="3.30.40.10">
    <property type="entry name" value="Zinc/RING finger domain, C3HC4 (zinc finger)"/>
    <property type="match status" value="1"/>
</dbReference>
<reference evidence="15" key="1">
    <citation type="submission" date="2021-02" db="EMBL/GenBank/DDBJ databases">
        <authorList>
            <person name="Nowell W R."/>
        </authorList>
    </citation>
    <scope>NUCLEOTIDE SEQUENCE</scope>
</reference>
<dbReference type="InterPro" id="IPR010652">
    <property type="entry name" value="DUF1232"/>
</dbReference>
<evidence type="ECO:0000256" key="12">
    <source>
        <dbReference type="PROSITE-ProRule" id="PRU00175"/>
    </source>
</evidence>
<dbReference type="PROSITE" id="PS00518">
    <property type="entry name" value="ZF_RING_1"/>
    <property type="match status" value="1"/>
</dbReference>
<evidence type="ECO:0000259" key="14">
    <source>
        <dbReference type="PROSITE" id="PS50089"/>
    </source>
</evidence>
<dbReference type="InterPro" id="IPR038896">
    <property type="entry name" value="RNF170"/>
</dbReference>
<evidence type="ECO:0000256" key="3">
    <source>
        <dbReference type="ARBA" id="ARBA00022692"/>
    </source>
</evidence>
<evidence type="ECO:0000256" key="7">
    <source>
        <dbReference type="ARBA" id="ARBA00022833"/>
    </source>
</evidence>
<evidence type="ECO:0000256" key="1">
    <source>
        <dbReference type="ARBA" id="ARBA00004477"/>
    </source>
</evidence>
<feature type="transmembrane region" description="Helical" evidence="13">
    <location>
        <begin position="32"/>
        <end position="49"/>
    </location>
</feature>
<evidence type="ECO:0000256" key="5">
    <source>
        <dbReference type="ARBA" id="ARBA00022771"/>
    </source>
</evidence>
<keyword evidence="3 13" id="KW-0812">Transmembrane</keyword>
<dbReference type="InterPro" id="IPR000182">
    <property type="entry name" value="GNAT_dom"/>
</dbReference>
<dbReference type="InterPro" id="IPR017907">
    <property type="entry name" value="Znf_RING_CS"/>
</dbReference>
<dbReference type="AlphaFoldDB" id="A0A820VQY9"/>
<evidence type="ECO:0000256" key="6">
    <source>
        <dbReference type="ARBA" id="ARBA00022824"/>
    </source>
</evidence>
<dbReference type="Pfam" id="PF06803">
    <property type="entry name" value="DUF1232"/>
    <property type="match status" value="1"/>
</dbReference>
<dbReference type="SUPFAM" id="SSF57850">
    <property type="entry name" value="RING/U-box"/>
    <property type="match status" value="1"/>
</dbReference>
<dbReference type="Proteomes" id="UP000663862">
    <property type="component" value="Unassembled WGS sequence"/>
</dbReference>
<dbReference type="PROSITE" id="PS50089">
    <property type="entry name" value="ZF_RING_2"/>
    <property type="match status" value="1"/>
</dbReference>
<evidence type="ECO:0000256" key="4">
    <source>
        <dbReference type="ARBA" id="ARBA00022723"/>
    </source>
</evidence>
<dbReference type="GO" id="GO:0016567">
    <property type="term" value="P:protein ubiquitination"/>
    <property type="evidence" value="ECO:0007669"/>
    <property type="project" value="UniProtKB-UniPathway"/>
</dbReference>
<dbReference type="GO" id="GO:0061630">
    <property type="term" value="F:ubiquitin protein ligase activity"/>
    <property type="evidence" value="ECO:0007669"/>
    <property type="project" value="InterPro"/>
</dbReference>
<comment type="subcellular location">
    <subcellularLocation>
        <location evidence="1">Endoplasmic reticulum membrane</location>
        <topology evidence="1">Multi-pass membrane protein</topology>
    </subcellularLocation>
</comment>
<dbReference type="InterPro" id="IPR016181">
    <property type="entry name" value="Acyl_CoA_acyltransferase"/>
</dbReference>
<protein>
    <recommendedName>
        <fullName evidence="2">E3 ubiquitin-protein ligase RNF170</fullName>
    </recommendedName>
    <alternativeName>
        <fullName evidence="11">RING finger protein 170</fullName>
    </alternativeName>
    <alternativeName>
        <fullName evidence="10">RING-type E3 ubiquitin transferase RNF170</fullName>
    </alternativeName>
</protein>
<dbReference type="GO" id="GO:0008270">
    <property type="term" value="F:zinc ion binding"/>
    <property type="evidence" value="ECO:0007669"/>
    <property type="project" value="UniProtKB-KW"/>
</dbReference>
<dbReference type="Gene3D" id="3.40.630.30">
    <property type="match status" value="1"/>
</dbReference>
<keyword evidence="9 13" id="KW-0472">Membrane</keyword>
<proteinExistence type="predicted"/>
<dbReference type="PANTHER" id="PTHR22894:SF5">
    <property type="entry name" value="RING-TYPE DOMAIN-CONTAINING PROTEIN"/>
    <property type="match status" value="1"/>
</dbReference>
<dbReference type="SUPFAM" id="SSF55729">
    <property type="entry name" value="Acyl-CoA N-acyltransferases (Nat)"/>
    <property type="match status" value="1"/>
</dbReference>
<dbReference type="SMART" id="SM00184">
    <property type="entry name" value="RING"/>
    <property type="match status" value="1"/>
</dbReference>
<dbReference type="InterPro" id="IPR001841">
    <property type="entry name" value="Znf_RING"/>
</dbReference>
<dbReference type="GO" id="GO:0012505">
    <property type="term" value="C:endomembrane system"/>
    <property type="evidence" value="ECO:0007669"/>
    <property type="project" value="UniProtKB-SubCell"/>
</dbReference>
<dbReference type="CDD" id="cd16553">
    <property type="entry name" value="RING-HC_RNF170"/>
    <property type="match status" value="1"/>
</dbReference>
<dbReference type="UniPathway" id="UPA00143"/>
<keyword evidence="6" id="KW-0256">Endoplasmic reticulum</keyword>
<name>A0A820VQY9_9BILA</name>
<dbReference type="Pfam" id="PF13445">
    <property type="entry name" value="zf-RING_UBOX"/>
    <property type="match status" value="1"/>
</dbReference>
<comment type="caution">
    <text evidence="15">The sequence shown here is derived from an EMBL/GenBank/DDBJ whole genome shotgun (WGS) entry which is preliminary data.</text>
</comment>
<evidence type="ECO:0000313" key="16">
    <source>
        <dbReference type="Proteomes" id="UP000663862"/>
    </source>
</evidence>
<keyword evidence="7" id="KW-0862">Zinc</keyword>
<organism evidence="15 16">
    <name type="scientific">Rotaria socialis</name>
    <dbReference type="NCBI Taxonomy" id="392032"/>
    <lineage>
        <taxon>Eukaryota</taxon>
        <taxon>Metazoa</taxon>
        <taxon>Spiralia</taxon>
        <taxon>Gnathifera</taxon>
        <taxon>Rotifera</taxon>
        <taxon>Eurotatoria</taxon>
        <taxon>Bdelloidea</taxon>
        <taxon>Philodinida</taxon>
        <taxon>Philodinidae</taxon>
        <taxon>Rotaria</taxon>
    </lineage>
</organism>
<dbReference type="PANTHER" id="PTHR22894">
    <property type="entry name" value="RING-TYPE DOMAIN-CONTAINING PROTEIN"/>
    <property type="match status" value="1"/>
</dbReference>
<evidence type="ECO:0000256" key="10">
    <source>
        <dbReference type="ARBA" id="ARBA00030110"/>
    </source>
</evidence>
<evidence type="ECO:0000256" key="9">
    <source>
        <dbReference type="ARBA" id="ARBA00023136"/>
    </source>
</evidence>
<gene>
    <name evidence="15" type="ORF">TSG867_LOCUS21365</name>
</gene>
<keyword evidence="5 12" id="KW-0863">Zinc-finger</keyword>
<accession>A0A820VQY9</accession>
<evidence type="ECO:0000313" key="15">
    <source>
        <dbReference type="EMBL" id="CAF4504567.1"/>
    </source>
</evidence>
<evidence type="ECO:0000256" key="11">
    <source>
        <dbReference type="ARBA" id="ARBA00031107"/>
    </source>
</evidence>
<evidence type="ECO:0000256" key="2">
    <source>
        <dbReference type="ARBA" id="ARBA00014068"/>
    </source>
</evidence>
<sequence>MPWYWPFENDSMSLETYSIHNPSMIEGISDDTILLVLLTISLIGVSIYYSRRQRNTTIHADNRQNVEAFRERTQQNSRADVTDETSSYIRRPRHDTCPICLTDSSVLSVETNCGHLFCGQCIITYWKYQMNWMSGMHCPVCRQSITVLLRCFADDETTADNDIRETVITNVRDFNRRFSGAPRTFREYIYDIPVLIPHIIRQMFTVQNLAWTYRLRIILILFTVIAYVLSPLDILPESVLGFLGFFDDLLVTFCAALNKTGIIKRQTQSMVLTSDDIDKNPELISTTDYFEGMLINFRPLLLTDEKKLAHFLENLGSQTRKFSTRNGYDLNEARDLCFAINRYDKLRLVALINHETIIALFEFSLSIVENEYKRFSEKYGIILNEVTDMRFGPCISDQYQNRHFGCWLFEKVKPMCKLMGKERLILWSGVFTHNKRAIRFYEKVGFRIFQDSYMKSKIYYNE</sequence>
<keyword evidence="4" id="KW-0479">Metal-binding</keyword>
<feature type="transmembrane region" description="Helical" evidence="13">
    <location>
        <begin position="213"/>
        <end position="232"/>
    </location>
</feature>
<dbReference type="InterPro" id="IPR013083">
    <property type="entry name" value="Znf_RING/FYVE/PHD"/>
</dbReference>
<dbReference type="Pfam" id="PF00583">
    <property type="entry name" value="Acetyltransf_1"/>
    <property type="match status" value="1"/>
</dbReference>
<evidence type="ECO:0000256" key="8">
    <source>
        <dbReference type="ARBA" id="ARBA00022989"/>
    </source>
</evidence>
<dbReference type="EMBL" id="CAJOBQ010001646">
    <property type="protein sequence ID" value="CAF4504567.1"/>
    <property type="molecule type" value="Genomic_DNA"/>
</dbReference>
<dbReference type="InterPro" id="IPR027370">
    <property type="entry name" value="Znf-RING_euk"/>
</dbReference>
<dbReference type="GO" id="GO:0016747">
    <property type="term" value="F:acyltransferase activity, transferring groups other than amino-acyl groups"/>
    <property type="evidence" value="ECO:0007669"/>
    <property type="project" value="InterPro"/>
</dbReference>